<dbReference type="RefSeq" id="WP_138600403.1">
    <property type="nucleotide sequence ID" value="NZ_VCIA01000001.1"/>
</dbReference>
<dbReference type="GO" id="GO:0031564">
    <property type="term" value="P:transcription antitermination"/>
    <property type="evidence" value="ECO:0007669"/>
    <property type="project" value="UniProtKB-KW"/>
</dbReference>
<keyword evidence="2 6" id="KW-0889">Transcription antitermination</keyword>
<protein>
    <recommendedName>
        <fullName evidence="6">Transcription antitermination protein NusB</fullName>
    </recommendedName>
    <alternativeName>
        <fullName evidence="6">Antitermination factor NusB</fullName>
    </alternativeName>
</protein>
<proteinExistence type="inferred from homology"/>
<dbReference type="InterPro" id="IPR035926">
    <property type="entry name" value="NusB-like_sf"/>
</dbReference>
<dbReference type="NCBIfam" id="TIGR01951">
    <property type="entry name" value="nusB"/>
    <property type="match status" value="1"/>
</dbReference>
<dbReference type="InterPro" id="IPR006027">
    <property type="entry name" value="NusB_RsmB_TIM44"/>
</dbReference>
<dbReference type="GO" id="GO:0006353">
    <property type="term" value="P:DNA-templated transcription termination"/>
    <property type="evidence" value="ECO:0007669"/>
    <property type="project" value="UniProtKB-UniRule"/>
</dbReference>
<dbReference type="PANTHER" id="PTHR11078:SF3">
    <property type="entry name" value="ANTITERMINATION NUSB DOMAIN-CONTAINING PROTEIN"/>
    <property type="match status" value="1"/>
</dbReference>
<sequence length="126" mass="14362">MNRHAAREKAFQILFQLDMNDKQPEQAMKDYLESLEIDPFLKDLVKGVAENKQTLDGTISDHLENWTISRIASVERTVLRIAIYEINQKEDVPVNVSINEAVEIANLYGDEKSGKFVNGVLSKIKE</sequence>
<evidence type="ECO:0000313" key="8">
    <source>
        <dbReference type="EMBL" id="TMN23735.1"/>
    </source>
</evidence>
<evidence type="ECO:0000256" key="4">
    <source>
        <dbReference type="ARBA" id="ARBA00023015"/>
    </source>
</evidence>
<evidence type="ECO:0000256" key="6">
    <source>
        <dbReference type="HAMAP-Rule" id="MF_00073"/>
    </source>
</evidence>
<evidence type="ECO:0000256" key="1">
    <source>
        <dbReference type="ARBA" id="ARBA00005952"/>
    </source>
</evidence>
<keyword evidence="3 6" id="KW-0694">RNA-binding</keyword>
<keyword evidence="5 6" id="KW-0804">Transcription</keyword>
<dbReference type="Proteomes" id="UP000306980">
    <property type="component" value="Unassembled WGS sequence"/>
</dbReference>
<comment type="caution">
    <text evidence="8">The sequence shown here is derived from an EMBL/GenBank/DDBJ whole genome shotgun (WGS) entry which is preliminary data.</text>
</comment>
<dbReference type="Gene3D" id="1.10.940.10">
    <property type="entry name" value="NusB-like"/>
    <property type="match status" value="1"/>
</dbReference>
<dbReference type="OrthoDB" id="9811381at2"/>
<comment type="similarity">
    <text evidence="1 6">Belongs to the NusB family.</text>
</comment>
<feature type="domain" description="NusB/RsmB/TIM44" evidence="7">
    <location>
        <begin position="4"/>
        <end position="124"/>
    </location>
</feature>
<dbReference type="PANTHER" id="PTHR11078">
    <property type="entry name" value="N UTILIZATION SUBSTANCE PROTEIN B-RELATED"/>
    <property type="match status" value="1"/>
</dbReference>
<name>A0A5S3QPP8_9BACI</name>
<evidence type="ECO:0000313" key="9">
    <source>
        <dbReference type="Proteomes" id="UP000306980"/>
    </source>
</evidence>
<dbReference type="AlphaFoldDB" id="A0A5S3QPP8"/>
<evidence type="ECO:0000256" key="3">
    <source>
        <dbReference type="ARBA" id="ARBA00022884"/>
    </source>
</evidence>
<comment type="function">
    <text evidence="6">Involved in transcription antitermination. Required for transcription of ribosomal RNA (rRNA) genes. Binds specifically to the boxA antiterminator sequence of the ribosomal RNA (rrn) operons.</text>
</comment>
<dbReference type="SUPFAM" id="SSF48013">
    <property type="entry name" value="NusB-like"/>
    <property type="match status" value="1"/>
</dbReference>
<evidence type="ECO:0000256" key="5">
    <source>
        <dbReference type="ARBA" id="ARBA00023163"/>
    </source>
</evidence>
<dbReference type="GO" id="GO:0005829">
    <property type="term" value="C:cytosol"/>
    <property type="evidence" value="ECO:0007669"/>
    <property type="project" value="TreeGrafter"/>
</dbReference>
<dbReference type="Pfam" id="PF01029">
    <property type="entry name" value="NusB"/>
    <property type="match status" value="1"/>
</dbReference>
<dbReference type="HAMAP" id="MF_00073">
    <property type="entry name" value="NusB"/>
    <property type="match status" value="1"/>
</dbReference>
<reference evidence="8 9" key="1">
    <citation type="submission" date="2019-05" db="EMBL/GenBank/DDBJ databases">
        <title>Genomic analysis of Lentibacillus sp. NKC220-2.</title>
        <authorList>
            <person name="Oh Y.J."/>
        </authorList>
    </citation>
    <scope>NUCLEOTIDE SEQUENCE [LARGE SCALE GENOMIC DNA]</scope>
    <source>
        <strain evidence="8 9">NKC220-2</strain>
    </source>
</reference>
<dbReference type="EMBL" id="VCIA01000001">
    <property type="protein sequence ID" value="TMN23735.1"/>
    <property type="molecule type" value="Genomic_DNA"/>
</dbReference>
<dbReference type="GO" id="GO:0003723">
    <property type="term" value="F:RNA binding"/>
    <property type="evidence" value="ECO:0007669"/>
    <property type="project" value="UniProtKB-UniRule"/>
</dbReference>
<evidence type="ECO:0000256" key="2">
    <source>
        <dbReference type="ARBA" id="ARBA00022814"/>
    </source>
</evidence>
<evidence type="ECO:0000259" key="7">
    <source>
        <dbReference type="Pfam" id="PF01029"/>
    </source>
</evidence>
<keyword evidence="4 6" id="KW-0805">Transcription regulation</keyword>
<organism evidence="8 9">
    <name type="scientific">Lentibacillus cibarius</name>
    <dbReference type="NCBI Taxonomy" id="2583219"/>
    <lineage>
        <taxon>Bacteria</taxon>
        <taxon>Bacillati</taxon>
        <taxon>Bacillota</taxon>
        <taxon>Bacilli</taxon>
        <taxon>Bacillales</taxon>
        <taxon>Bacillaceae</taxon>
        <taxon>Lentibacillus</taxon>
    </lineage>
</organism>
<dbReference type="InterPro" id="IPR011605">
    <property type="entry name" value="NusB_fam"/>
</dbReference>
<accession>A0A5S3QPP8</accession>
<dbReference type="CDD" id="cd00619">
    <property type="entry name" value="Terminator_NusB"/>
    <property type="match status" value="1"/>
</dbReference>
<gene>
    <name evidence="6 8" type="primary">nusB</name>
    <name evidence="8" type="ORF">FFL34_00590</name>
</gene>